<sequence length="134" mass="15784">MKTLINIRPYRSDDYPSIKQLNQMEGWSNLVEKEEDTKKAWDHSNIAYVVTMEEEIVAYVRGITDQAITLYICEILVSEKLRGQGVGQQLLKFVHNQYPTTRMEMLASSTSHTYYEQHGFRPFFGFRKTLPEWK</sequence>
<protein>
    <submittedName>
        <fullName evidence="2">GNAT family N-acetyltransferase</fullName>
    </submittedName>
</protein>
<dbReference type="PROSITE" id="PS51186">
    <property type="entry name" value="GNAT"/>
    <property type="match status" value="1"/>
</dbReference>
<dbReference type="SUPFAM" id="SSF55729">
    <property type="entry name" value="Acyl-CoA N-acyltransferases (Nat)"/>
    <property type="match status" value="1"/>
</dbReference>
<gene>
    <name evidence="2" type="ORF">M9R32_06725</name>
</gene>
<dbReference type="CDD" id="cd04301">
    <property type="entry name" value="NAT_SF"/>
    <property type="match status" value="1"/>
</dbReference>
<reference evidence="2" key="1">
    <citation type="submission" date="2022-05" db="EMBL/GenBank/DDBJ databases">
        <authorList>
            <person name="Colautti A."/>
            <person name="Iacumin L."/>
        </authorList>
    </citation>
    <scope>NUCLEOTIDE SEQUENCE</scope>
    <source>
        <strain evidence="2">SK 55</strain>
    </source>
</reference>
<dbReference type="EMBL" id="JAMKBJ010000004">
    <property type="protein sequence ID" value="MCZ8536872.1"/>
    <property type="molecule type" value="Genomic_DNA"/>
</dbReference>
<evidence type="ECO:0000313" key="3">
    <source>
        <dbReference type="Proteomes" id="UP001152173"/>
    </source>
</evidence>
<name>A0A9X3LF74_9BACL</name>
<evidence type="ECO:0000313" key="2">
    <source>
        <dbReference type="EMBL" id="MCZ8536872.1"/>
    </source>
</evidence>
<accession>A0A9X3LF74</accession>
<comment type="caution">
    <text evidence="2">The sequence shown here is derived from an EMBL/GenBank/DDBJ whole genome shotgun (WGS) entry which is preliminary data.</text>
</comment>
<dbReference type="GO" id="GO:0016747">
    <property type="term" value="F:acyltransferase activity, transferring groups other than amino-acyl groups"/>
    <property type="evidence" value="ECO:0007669"/>
    <property type="project" value="InterPro"/>
</dbReference>
<keyword evidence="3" id="KW-1185">Reference proteome</keyword>
<dbReference type="Pfam" id="PF13673">
    <property type="entry name" value="Acetyltransf_10"/>
    <property type="match status" value="1"/>
</dbReference>
<dbReference type="AlphaFoldDB" id="A0A9X3LF74"/>
<dbReference type="InterPro" id="IPR016181">
    <property type="entry name" value="Acyl_CoA_acyltransferase"/>
</dbReference>
<proteinExistence type="predicted"/>
<organism evidence="2 3">
    <name type="scientific">Paenisporosarcina quisquiliarum</name>
    <dbReference type="NCBI Taxonomy" id="365346"/>
    <lineage>
        <taxon>Bacteria</taxon>
        <taxon>Bacillati</taxon>
        <taxon>Bacillota</taxon>
        <taxon>Bacilli</taxon>
        <taxon>Bacillales</taxon>
        <taxon>Caryophanaceae</taxon>
        <taxon>Paenisporosarcina</taxon>
    </lineage>
</organism>
<dbReference type="RefSeq" id="WP_269925968.1">
    <property type="nucleotide sequence ID" value="NZ_JAMKBJ010000004.1"/>
</dbReference>
<feature type="domain" description="N-acetyltransferase" evidence="1">
    <location>
        <begin position="5"/>
        <end position="134"/>
    </location>
</feature>
<dbReference type="Gene3D" id="3.40.630.30">
    <property type="match status" value="1"/>
</dbReference>
<dbReference type="InterPro" id="IPR000182">
    <property type="entry name" value="GNAT_dom"/>
</dbReference>
<dbReference type="Proteomes" id="UP001152173">
    <property type="component" value="Unassembled WGS sequence"/>
</dbReference>
<evidence type="ECO:0000259" key="1">
    <source>
        <dbReference type="PROSITE" id="PS51186"/>
    </source>
</evidence>